<dbReference type="PANTHER" id="PTHR24347">
    <property type="entry name" value="SERINE/THREONINE-PROTEIN KINASE"/>
    <property type="match status" value="1"/>
</dbReference>
<evidence type="ECO:0000313" key="2">
    <source>
        <dbReference type="EMBL" id="NDV41432.1"/>
    </source>
</evidence>
<protein>
    <recommendedName>
        <fullName evidence="1">Protein kinase domain-containing protein</fullName>
    </recommendedName>
</protein>
<dbReference type="InterPro" id="IPR000719">
    <property type="entry name" value="Prot_kinase_dom"/>
</dbReference>
<sequence>MLCGYPPFYSESIPALLQSIVTAEFQFHSPYWDHISLLAKDFISHLLTLDPTQRFSSTQALNHPWFS</sequence>
<dbReference type="Pfam" id="PF00069">
    <property type="entry name" value="Pkinase"/>
    <property type="match status" value="1"/>
</dbReference>
<name>A0A6B2LVY8_9EUKA</name>
<proteinExistence type="predicted"/>
<dbReference type="EMBL" id="GIBP01012463">
    <property type="protein sequence ID" value="NDV41432.1"/>
    <property type="molecule type" value="Transcribed_RNA"/>
</dbReference>
<accession>A0A6B2LVY8</accession>
<organism evidence="2">
    <name type="scientific">Arcella intermedia</name>
    <dbReference type="NCBI Taxonomy" id="1963864"/>
    <lineage>
        <taxon>Eukaryota</taxon>
        <taxon>Amoebozoa</taxon>
        <taxon>Tubulinea</taxon>
        <taxon>Elardia</taxon>
        <taxon>Arcellinida</taxon>
        <taxon>Sphaerothecina</taxon>
        <taxon>Arcellidae</taxon>
        <taxon>Arcella</taxon>
    </lineage>
</organism>
<dbReference type="AlphaFoldDB" id="A0A6B2LVY8"/>
<evidence type="ECO:0000259" key="1">
    <source>
        <dbReference type="PROSITE" id="PS50011"/>
    </source>
</evidence>
<dbReference type="PROSITE" id="PS50011">
    <property type="entry name" value="PROTEIN_KINASE_DOM"/>
    <property type="match status" value="1"/>
</dbReference>
<reference evidence="2" key="1">
    <citation type="journal article" date="2020" name="J. Eukaryot. Microbiol.">
        <title>De novo Sequencing, Assembly and Annotation of the Transcriptome for the Free-Living Testate Amoeba Arcella intermedia.</title>
        <authorList>
            <person name="Ribeiro G.M."/>
            <person name="Porfirio-Sousa A.L."/>
            <person name="Maurer-Alcala X.X."/>
            <person name="Katz L.A."/>
            <person name="Lahr D.J.G."/>
        </authorList>
    </citation>
    <scope>NUCLEOTIDE SEQUENCE</scope>
</reference>
<dbReference type="InterPro" id="IPR011009">
    <property type="entry name" value="Kinase-like_dom_sf"/>
</dbReference>
<dbReference type="SUPFAM" id="SSF56112">
    <property type="entry name" value="Protein kinase-like (PK-like)"/>
    <property type="match status" value="1"/>
</dbReference>
<dbReference type="GO" id="GO:0005524">
    <property type="term" value="F:ATP binding"/>
    <property type="evidence" value="ECO:0007669"/>
    <property type="project" value="InterPro"/>
</dbReference>
<feature type="domain" description="Protein kinase" evidence="1">
    <location>
        <begin position="1"/>
        <end position="66"/>
    </location>
</feature>
<dbReference type="Gene3D" id="1.10.510.10">
    <property type="entry name" value="Transferase(Phosphotransferase) domain 1"/>
    <property type="match status" value="1"/>
</dbReference>
<dbReference type="GO" id="GO:0004672">
    <property type="term" value="F:protein kinase activity"/>
    <property type="evidence" value="ECO:0007669"/>
    <property type="project" value="InterPro"/>
</dbReference>